<proteinExistence type="predicted"/>
<sequence length="67" mass="8134">MVQTANWLHESERSSDVTLFTLFNRINRVPRRKGTFDFFYYLQILNRVFLIVAQIISRHIFPQLIYV</sequence>
<evidence type="ECO:0000313" key="2">
    <source>
        <dbReference type="EMBL" id="KAF5394864.1"/>
    </source>
</evidence>
<dbReference type="Proteomes" id="UP000748531">
    <property type="component" value="Unassembled WGS sequence"/>
</dbReference>
<name>A0A8J4SZ49_9TREM</name>
<evidence type="ECO:0000313" key="3">
    <source>
        <dbReference type="Proteomes" id="UP000748531"/>
    </source>
</evidence>
<protein>
    <submittedName>
        <fullName evidence="2">Uncharacterized protein</fullName>
    </submittedName>
</protein>
<evidence type="ECO:0000256" key="1">
    <source>
        <dbReference type="SAM" id="Phobius"/>
    </source>
</evidence>
<dbReference type="EMBL" id="LUCH01017588">
    <property type="protein sequence ID" value="KAF5394864.1"/>
    <property type="molecule type" value="Genomic_DNA"/>
</dbReference>
<accession>A0A8J4SZ49</accession>
<comment type="caution">
    <text evidence="2">The sequence shown here is derived from an EMBL/GenBank/DDBJ whole genome shotgun (WGS) entry which is preliminary data.</text>
</comment>
<organism evidence="2 3">
    <name type="scientific">Paragonimus heterotremus</name>
    <dbReference type="NCBI Taxonomy" id="100268"/>
    <lineage>
        <taxon>Eukaryota</taxon>
        <taxon>Metazoa</taxon>
        <taxon>Spiralia</taxon>
        <taxon>Lophotrochozoa</taxon>
        <taxon>Platyhelminthes</taxon>
        <taxon>Trematoda</taxon>
        <taxon>Digenea</taxon>
        <taxon>Plagiorchiida</taxon>
        <taxon>Troglotremata</taxon>
        <taxon>Troglotrematidae</taxon>
        <taxon>Paragonimus</taxon>
    </lineage>
</organism>
<keyword evidence="1" id="KW-0812">Transmembrane</keyword>
<keyword evidence="1" id="KW-1133">Transmembrane helix</keyword>
<keyword evidence="1" id="KW-0472">Membrane</keyword>
<feature type="transmembrane region" description="Helical" evidence="1">
    <location>
        <begin position="38"/>
        <end position="61"/>
    </location>
</feature>
<reference evidence="2" key="1">
    <citation type="submission" date="2019-05" db="EMBL/GenBank/DDBJ databases">
        <title>Annotation for the trematode Paragonimus heterotremus.</title>
        <authorList>
            <person name="Choi Y.-J."/>
        </authorList>
    </citation>
    <scope>NUCLEOTIDE SEQUENCE</scope>
    <source>
        <strain evidence="2">LC</strain>
    </source>
</reference>
<gene>
    <name evidence="2" type="ORF">PHET_09868</name>
</gene>
<keyword evidence="3" id="KW-1185">Reference proteome</keyword>
<dbReference type="AlphaFoldDB" id="A0A8J4SZ49"/>